<keyword evidence="3" id="KW-0805">Transcription regulation</keyword>
<evidence type="ECO:0000256" key="3">
    <source>
        <dbReference type="ARBA" id="ARBA00023015"/>
    </source>
</evidence>
<organism evidence="9 10">
    <name type="scientific">Neolentinus lepideus HHB14362 ss-1</name>
    <dbReference type="NCBI Taxonomy" id="1314782"/>
    <lineage>
        <taxon>Eukaryota</taxon>
        <taxon>Fungi</taxon>
        <taxon>Dikarya</taxon>
        <taxon>Basidiomycota</taxon>
        <taxon>Agaricomycotina</taxon>
        <taxon>Agaricomycetes</taxon>
        <taxon>Gloeophyllales</taxon>
        <taxon>Gloeophyllaceae</taxon>
        <taxon>Neolentinus</taxon>
    </lineage>
</organism>
<dbReference type="CDD" id="cd12148">
    <property type="entry name" value="fungal_TF_MHR"/>
    <property type="match status" value="1"/>
</dbReference>
<feature type="compositionally biased region" description="Low complexity" evidence="7">
    <location>
        <begin position="203"/>
        <end position="214"/>
    </location>
</feature>
<dbReference type="InterPro" id="IPR051089">
    <property type="entry name" value="prtT"/>
</dbReference>
<feature type="compositionally biased region" description="Basic and acidic residues" evidence="7">
    <location>
        <begin position="91"/>
        <end position="100"/>
    </location>
</feature>
<evidence type="ECO:0000256" key="7">
    <source>
        <dbReference type="SAM" id="MobiDB-lite"/>
    </source>
</evidence>
<dbReference type="GO" id="GO:0006351">
    <property type="term" value="P:DNA-templated transcription"/>
    <property type="evidence" value="ECO:0007669"/>
    <property type="project" value="InterPro"/>
</dbReference>
<evidence type="ECO:0000256" key="4">
    <source>
        <dbReference type="ARBA" id="ARBA00023125"/>
    </source>
</evidence>
<feature type="region of interest" description="Disordered" evidence="7">
    <location>
        <begin position="842"/>
        <end position="861"/>
    </location>
</feature>
<keyword evidence="5" id="KW-0804">Transcription</keyword>
<feature type="region of interest" description="Disordered" evidence="7">
    <location>
        <begin position="1"/>
        <end position="122"/>
    </location>
</feature>
<dbReference type="Pfam" id="PF00172">
    <property type="entry name" value="Zn_clus"/>
    <property type="match status" value="1"/>
</dbReference>
<dbReference type="SMART" id="SM00906">
    <property type="entry name" value="Fungal_trans"/>
    <property type="match status" value="1"/>
</dbReference>
<dbReference type="SMART" id="SM00066">
    <property type="entry name" value="GAL4"/>
    <property type="match status" value="1"/>
</dbReference>
<evidence type="ECO:0000256" key="2">
    <source>
        <dbReference type="ARBA" id="ARBA00022723"/>
    </source>
</evidence>
<proteinExistence type="predicted"/>
<feature type="compositionally biased region" description="Low complexity" evidence="7">
    <location>
        <begin position="231"/>
        <end position="244"/>
    </location>
</feature>
<evidence type="ECO:0000256" key="1">
    <source>
        <dbReference type="ARBA" id="ARBA00004123"/>
    </source>
</evidence>
<name>A0A165RKT1_9AGAM</name>
<dbReference type="EMBL" id="KV425581">
    <property type="protein sequence ID" value="KZT23958.1"/>
    <property type="molecule type" value="Genomic_DNA"/>
</dbReference>
<dbReference type="InParanoid" id="A0A165RKT1"/>
<keyword evidence="4" id="KW-0238">DNA-binding</keyword>
<dbReference type="OrthoDB" id="3429912at2759"/>
<keyword evidence="6" id="KW-0539">Nucleus</keyword>
<evidence type="ECO:0000259" key="8">
    <source>
        <dbReference type="PROSITE" id="PS50048"/>
    </source>
</evidence>
<dbReference type="InterPro" id="IPR007219">
    <property type="entry name" value="XnlR_reg_dom"/>
</dbReference>
<evidence type="ECO:0000256" key="6">
    <source>
        <dbReference type="ARBA" id="ARBA00023242"/>
    </source>
</evidence>
<dbReference type="SUPFAM" id="SSF57701">
    <property type="entry name" value="Zn2/Cys6 DNA-binding domain"/>
    <property type="match status" value="1"/>
</dbReference>
<evidence type="ECO:0000313" key="10">
    <source>
        <dbReference type="Proteomes" id="UP000076761"/>
    </source>
</evidence>
<dbReference type="InterPro" id="IPR001138">
    <property type="entry name" value="Zn2Cys6_DnaBD"/>
</dbReference>
<dbReference type="CDD" id="cd00067">
    <property type="entry name" value="GAL4"/>
    <property type="match status" value="1"/>
</dbReference>
<dbReference type="Pfam" id="PF04082">
    <property type="entry name" value="Fungal_trans"/>
    <property type="match status" value="1"/>
</dbReference>
<feature type="region of interest" description="Disordered" evidence="7">
    <location>
        <begin position="200"/>
        <end position="253"/>
    </location>
</feature>
<feature type="compositionally biased region" description="Polar residues" evidence="7">
    <location>
        <begin position="42"/>
        <end position="61"/>
    </location>
</feature>
<gene>
    <name evidence="9" type="ORF">NEOLEDRAFT_1068575</name>
</gene>
<protein>
    <recommendedName>
        <fullName evidence="8">Zn(2)-C6 fungal-type domain-containing protein</fullName>
    </recommendedName>
</protein>
<feature type="compositionally biased region" description="Pro residues" evidence="7">
    <location>
        <begin position="1"/>
        <end position="10"/>
    </location>
</feature>
<dbReference type="PROSITE" id="PS50048">
    <property type="entry name" value="ZN2_CY6_FUNGAL_2"/>
    <property type="match status" value="1"/>
</dbReference>
<dbReference type="InterPro" id="IPR036864">
    <property type="entry name" value="Zn2-C6_fun-type_DNA-bd_sf"/>
</dbReference>
<dbReference type="PANTHER" id="PTHR31845">
    <property type="entry name" value="FINGER DOMAIN PROTEIN, PUTATIVE-RELATED"/>
    <property type="match status" value="1"/>
</dbReference>
<dbReference type="GO" id="GO:0000976">
    <property type="term" value="F:transcription cis-regulatory region binding"/>
    <property type="evidence" value="ECO:0007669"/>
    <property type="project" value="TreeGrafter"/>
</dbReference>
<accession>A0A165RKT1</accession>
<dbReference type="PANTHER" id="PTHR31845:SF19">
    <property type="entry name" value="TRANSCRIPTION FACTOR DOMAIN-CONTAINING PROTEIN"/>
    <property type="match status" value="1"/>
</dbReference>
<dbReference type="GO" id="GO:0008270">
    <property type="term" value="F:zinc ion binding"/>
    <property type="evidence" value="ECO:0007669"/>
    <property type="project" value="InterPro"/>
</dbReference>
<keyword evidence="10" id="KW-1185">Reference proteome</keyword>
<sequence length="882" mass="96176">MHPPSPPSIPIDPTLALYPPTYYSYHQEQQQQQQQPMHPQHLTLTSAPNPSSPSSQGSETLGTPPIDHHIYHPSNVNGKRPASLTIGAASDSHKKARKDEDAETPSPAADKEEPKPKPTRGSRACTVCRRLKMKCVGAEQGPPCKRCQNGNHECIFEESNRGKRSAKKHELLTRSLRKMERTLDTVLRAVGNPNLAAGILSRSASPSAPTSSTTHTLLDSPPTTPQDAAGPSSSRMPQMPSSPQLHSLPDNSLNPLGLLAEASLANRKAHAKPNGASATLHADGNTHRKVGVASEAYFKPGPMTILPLRRLFIERQVQPEMLSFVNTEEVVALFKTFFTHMNMHCNLLDPEFHTPSLVCSRSPFLLTTICAVASKFYTARPELHPKLTDLSRKLAFSVPAMGYKSVEIVQAYLLLTLWGCGPVERFEQDKTWFLMGMAIRMATDLSLHRKQPNVSHDTPEGKARDREVHNRERTWILCFCLDRSLSAQMGKPYSIQEDFIIRNVMQWSKAPSAIPGDVGLAAYAGLLRIVSRSLDILYSGTETSSGLQMNCDYLLIIKTIEAQILAYQHEWPLEHGSTDPETEYRWLIGRFYYHYYTLVVNSFGLQNALERSAVDIGYFFATCHSSATACALIFRDELGPKGYLKYSPDSHFVFVSYAVLSLLKLVRPEFQAFLDHEQSTLSLVKEVADLLESIAASPMHTPYLYSVFLRALISARVDNAAGNDNAGTHNAAHVNGDASAAKSMNDALAALGAESHHGHMGNSLADFQFGSEMGPVADISTFPPTMAPSQSGDDGNGMLSIDSILSTGFWDNVLVPGYSSTFEGLSGGFVYGAGGSGLITPRLGMSPSASGDNTPGSRHPSAELTQQNINAAFNGTHGKSGT</sequence>
<keyword evidence="2" id="KW-0479">Metal-binding</keyword>
<dbReference type="PROSITE" id="PS00463">
    <property type="entry name" value="ZN2_CY6_FUNGAL_1"/>
    <property type="match status" value="1"/>
</dbReference>
<dbReference type="Gene3D" id="4.10.240.10">
    <property type="entry name" value="Zn(2)-C6 fungal-type DNA-binding domain"/>
    <property type="match status" value="1"/>
</dbReference>
<evidence type="ECO:0000313" key="9">
    <source>
        <dbReference type="EMBL" id="KZT23958.1"/>
    </source>
</evidence>
<dbReference type="GO" id="GO:0000981">
    <property type="term" value="F:DNA-binding transcription factor activity, RNA polymerase II-specific"/>
    <property type="evidence" value="ECO:0007669"/>
    <property type="project" value="InterPro"/>
</dbReference>
<comment type="subcellular location">
    <subcellularLocation>
        <location evidence="1">Nucleus</location>
    </subcellularLocation>
</comment>
<dbReference type="AlphaFoldDB" id="A0A165RKT1"/>
<evidence type="ECO:0000256" key="5">
    <source>
        <dbReference type="ARBA" id="ARBA00023163"/>
    </source>
</evidence>
<feature type="compositionally biased region" description="Polar residues" evidence="7">
    <location>
        <begin position="847"/>
        <end position="856"/>
    </location>
</feature>
<feature type="domain" description="Zn(2)-C6 fungal-type" evidence="8">
    <location>
        <begin position="124"/>
        <end position="156"/>
    </location>
</feature>
<reference evidence="9 10" key="1">
    <citation type="journal article" date="2016" name="Mol. Biol. Evol.">
        <title>Comparative Genomics of Early-Diverging Mushroom-Forming Fungi Provides Insights into the Origins of Lignocellulose Decay Capabilities.</title>
        <authorList>
            <person name="Nagy L.G."/>
            <person name="Riley R."/>
            <person name="Tritt A."/>
            <person name="Adam C."/>
            <person name="Daum C."/>
            <person name="Floudas D."/>
            <person name="Sun H."/>
            <person name="Yadav J.S."/>
            <person name="Pangilinan J."/>
            <person name="Larsson K.H."/>
            <person name="Matsuura K."/>
            <person name="Barry K."/>
            <person name="Labutti K."/>
            <person name="Kuo R."/>
            <person name="Ohm R.A."/>
            <person name="Bhattacharya S.S."/>
            <person name="Shirouzu T."/>
            <person name="Yoshinaga Y."/>
            <person name="Martin F.M."/>
            <person name="Grigoriev I.V."/>
            <person name="Hibbett D.S."/>
        </authorList>
    </citation>
    <scope>NUCLEOTIDE SEQUENCE [LARGE SCALE GENOMIC DNA]</scope>
    <source>
        <strain evidence="9 10">HHB14362 ss-1</strain>
    </source>
</reference>
<dbReference type="STRING" id="1314782.A0A165RKT1"/>
<dbReference type="GO" id="GO:0005634">
    <property type="term" value="C:nucleus"/>
    <property type="evidence" value="ECO:0007669"/>
    <property type="project" value="UniProtKB-SubCell"/>
</dbReference>
<dbReference type="Proteomes" id="UP000076761">
    <property type="component" value="Unassembled WGS sequence"/>
</dbReference>